<keyword evidence="4" id="KW-1185">Reference proteome</keyword>
<feature type="region of interest" description="Disordered" evidence="1">
    <location>
        <begin position="95"/>
        <end position="160"/>
    </location>
</feature>
<keyword evidence="2" id="KW-1133">Transmembrane helix</keyword>
<protein>
    <recommendedName>
        <fullName evidence="5">Outer membrane protein beta-barrel domain-containing protein</fullName>
    </recommendedName>
</protein>
<gene>
    <name evidence="3" type="ORF">SAMN05444128_3068</name>
</gene>
<proteinExistence type="predicted"/>
<name>A0A1R3XNU6_9BACT</name>
<evidence type="ECO:0008006" key="5">
    <source>
        <dbReference type="Google" id="ProtNLM"/>
    </source>
</evidence>
<evidence type="ECO:0000256" key="1">
    <source>
        <dbReference type="SAM" id="MobiDB-lite"/>
    </source>
</evidence>
<evidence type="ECO:0000256" key="2">
    <source>
        <dbReference type="SAM" id="Phobius"/>
    </source>
</evidence>
<keyword evidence="2" id="KW-0812">Transmembrane</keyword>
<dbReference type="AlphaFoldDB" id="A0A1R3XNU6"/>
<dbReference type="Proteomes" id="UP000187181">
    <property type="component" value="Unassembled WGS sequence"/>
</dbReference>
<organism evidence="3 4">
    <name type="scientific">Pontibacter indicus</name>
    <dbReference type="NCBI Taxonomy" id="1317125"/>
    <lineage>
        <taxon>Bacteria</taxon>
        <taxon>Pseudomonadati</taxon>
        <taxon>Bacteroidota</taxon>
        <taxon>Cytophagia</taxon>
        <taxon>Cytophagales</taxon>
        <taxon>Hymenobacteraceae</taxon>
        <taxon>Pontibacter</taxon>
    </lineage>
</organism>
<evidence type="ECO:0000313" key="3">
    <source>
        <dbReference type="EMBL" id="SIT93547.1"/>
    </source>
</evidence>
<dbReference type="OrthoDB" id="1523584at2"/>
<dbReference type="STRING" id="1317125.SAMN05444128_3068"/>
<reference evidence="4" key="1">
    <citation type="submission" date="2017-01" db="EMBL/GenBank/DDBJ databases">
        <authorList>
            <person name="Varghese N."/>
            <person name="Submissions S."/>
        </authorList>
    </citation>
    <scope>NUCLEOTIDE SEQUENCE [LARGE SCALE GENOMIC DNA]</scope>
    <source>
        <strain evidence="4">LP100</strain>
    </source>
</reference>
<sequence>MSTNNMSDEELDRLFRKSADHYDPPFDEEAWAAMERKLDGAQGGGAGIKRYLPGALLALLVAVGLVWMFLEREASPPETAAIPAAQLGKENPGFAAESEVAAESHHAKGAASTTLPEPPSPTAPYPAVQPGSGDRIAEKSVQKRNAIPDRNAIPVTPIPEDHAIPERAALTALAIPANRFAGEEEPLQTVEAVIPMTRQLEPKPVAGIARQEATLPIPEQAPIPADSNQAMKQRERVLLRSVGVTLVVAPDITTVRFKHRDAVSANAGVLLSVPITRRLSLVTGAVWANKRYQATSAEYKPSPDYWDGKRLPDVIAAQCRVLDIPVNLQYQVLGWGKNTLSVQAGLSSYLMLNEAYTYTYYYPGRDSYEHTREFSNKNRHWFGIQNLSVGYTRQLSPAITIGAQPFVKIPLASIGEGRVKLTSAGVFFTAGYTLK</sequence>
<feature type="transmembrane region" description="Helical" evidence="2">
    <location>
        <begin position="51"/>
        <end position="70"/>
    </location>
</feature>
<dbReference type="RefSeq" id="WP_139337818.1">
    <property type="nucleotide sequence ID" value="NZ_FTPP01000003.1"/>
</dbReference>
<dbReference type="EMBL" id="FTPP01000003">
    <property type="protein sequence ID" value="SIT93547.1"/>
    <property type="molecule type" value="Genomic_DNA"/>
</dbReference>
<keyword evidence="2" id="KW-0472">Membrane</keyword>
<evidence type="ECO:0000313" key="4">
    <source>
        <dbReference type="Proteomes" id="UP000187181"/>
    </source>
</evidence>
<accession>A0A1R3XNU6</accession>